<accession>A0A1Z1FG70</accession>
<protein>
    <recommendedName>
        <fullName evidence="3">Thermonuclease family protein</fullName>
    </recommendedName>
</protein>
<name>A0A1Z1FG70_9SPHN</name>
<keyword evidence="2" id="KW-1185">Reference proteome</keyword>
<evidence type="ECO:0000313" key="1">
    <source>
        <dbReference type="EMBL" id="ARU17725.1"/>
    </source>
</evidence>
<proteinExistence type="predicted"/>
<evidence type="ECO:0008006" key="3">
    <source>
        <dbReference type="Google" id="ProtNLM"/>
    </source>
</evidence>
<dbReference type="KEGG" id="cman:A9D14_15245"/>
<evidence type="ECO:0000313" key="2">
    <source>
        <dbReference type="Proteomes" id="UP000195807"/>
    </source>
</evidence>
<dbReference type="SUPFAM" id="SSF50199">
    <property type="entry name" value="Staphylococcal nuclease"/>
    <property type="match status" value="1"/>
</dbReference>
<dbReference type="RefSeq" id="WP_083988099.1">
    <property type="nucleotide sequence ID" value="NZ_CP019603.1"/>
</dbReference>
<dbReference type="InterPro" id="IPR035437">
    <property type="entry name" value="SNase_OB-fold_sf"/>
</dbReference>
<dbReference type="AlphaFoldDB" id="A0A1Z1FG70"/>
<dbReference type="Proteomes" id="UP000195807">
    <property type="component" value="Plasmid pCME4A9I"/>
</dbReference>
<gene>
    <name evidence="1" type="ORF">A9D14_15245</name>
</gene>
<dbReference type="EMBL" id="CP019603">
    <property type="protein sequence ID" value="ARU17725.1"/>
    <property type="molecule type" value="Genomic_DNA"/>
</dbReference>
<geneLocation type="plasmid" evidence="2">
    <name>pcme4a9i</name>
</geneLocation>
<reference evidence="1 2" key="1">
    <citation type="submission" date="2017-01" db="EMBL/GenBank/DDBJ databases">
        <title>Complete genome sequence of esterase-producing bacterium Croceicoccus marinus E4A9.</title>
        <authorList>
            <person name="Wu Y.-H."/>
            <person name="Cheng H."/>
            <person name="Xu L."/>
            <person name="Huo Y.-Y."/>
            <person name="Wang C.-S."/>
            <person name="Xu X.-W."/>
        </authorList>
    </citation>
    <scope>NUCLEOTIDE SEQUENCE [LARGE SCALE GENOMIC DNA]</scope>
    <source>
        <strain evidence="1 2">E4A9</strain>
        <plasmid evidence="2">Plasmid pcme4a9i</plasmid>
    </source>
</reference>
<sequence length="143" mass="14974">MILTILASVLVVPAGQTFECTPTHVWDGDGPVWCAEGPRVRVSGVAAREADGSCRPGHPCPDADPQDARDYLVRLVGRPIGKSPHGHILVEGPTLTCVSTGSAGGSRTGAWCASPLSGDLSCALVASGLVARWERYWGNHRCS</sequence>
<organism evidence="1 2">
    <name type="scientific">Croceicoccus marinus</name>
    <dbReference type="NCBI Taxonomy" id="450378"/>
    <lineage>
        <taxon>Bacteria</taxon>
        <taxon>Pseudomonadati</taxon>
        <taxon>Pseudomonadota</taxon>
        <taxon>Alphaproteobacteria</taxon>
        <taxon>Sphingomonadales</taxon>
        <taxon>Erythrobacteraceae</taxon>
        <taxon>Croceicoccus</taxon>
    </lineage>
</organism>
<keyword evidence="1" id="KW-0614">Plasmid</keyword>